<keyword evidence="2" id="KW-1185">Reference proteome</keyword>
<name>A0ABY5R269_9HYPH</name>
<organism evidence="1 2">
    <name type="scientific">Mesorhizobium onobrychidis</name>
    <dbReference type="NCBI Taxonomy" id="2775404"/>
    <lineage>
        <taxon>Bacteria</taxon>
        <taxon>Pseudomonadati</taxon>
        <taxon>Pseudomonadota</taxon>
        <taxon>Alphaproteobacteria</taxon>
        <taxon>Hyphomicrobiales</taxon>
        <taxon>Phyllobacteriaceae</taxon>
        <taxon>Mesorhizobium</taxon>
    </lineage>
</organism>
<protein>
    <recommendedName>
        <fullName evidence="3">Uracil-DNA glycosylase</fullName>
    </recommendedName>
</protein>
<dbReference type="Proteomes" id="UP001058098">
    <property type="component" value="Chromosome"/>
</dbReference>
<dbReference type="EMBL" id="CP062229">
    <property type="protein sequence ID" value="UVC17373.1"/>
    <property type="molecule type" value="Genomic_DNA"/>
</dbReference>
<accession>A0ABY5R269</accession>
<gene>
    <name evidence="1" type="ORF">IHQ72_09730</name>
</gene>
<evidence type="ECO:0000313" key="2">
    <source>
        <dbReference type="Proteomes" id="UP001058098"/>
    </source>
</evidence>
<sequence length="221" mass="24153">MSRKLPISDATWKQLTECNRVAVKQGWASPGVFATGVGPEYDPTSNLALLYVGKSAGPLGTLVGSNTNQTASGAASTKWMVEKRNKSAFWQMVDLIDPSRRRIAWTNICKMDEVGGSRPPPAHRWPPIAEPHLQALKEEVAFLAPHVILFATSGYCGATIASLLEDLGYKSRTLGFRDGHTKLTATSEGALAIETRHPQGWPTSERNRVVHLARELLLRPV</sequence>
<dbReference type="RefSeq" id="WP_258122249.1">
    <property type="nucleotide sequence ID" value="NZ_CP062229.1"/>
</dbReference>
<evidence type="ECO:0008006" key="3">
    <source>
        <dbReference type="Google" id="ProtNLM"/>
    </source>
</evidence>
<proteinExistence type="predicted"/>
<reference evidence="1" key="1">
    <citation type="submission" date="2020-09" db="EMBL/GenBank/DDBJ databases">
        <title>Rhizobia associated with sainfoin plants.</title>
        <authorList>
            <person name="Asharfi S."/>
            <person name="Kuzmanovic N."/>
            <person name="Bunk B."/>
            <person name="Sproeer C."/>
            <person name="Becker M."/>
            <person name="Thuenen T."/>
        </authorList>
    </citation>
    <scope>NUCLEOTIDE SEQUENCE</scope>
    <source>
        <strain evidence="1">OM4</strain>
    </source>
</reference>
<evidence type="ECO:0000313" key="1">
    <source>
        <dbReference type="EMBL" id="UVC17373.1"/>
    </source>
</evidence>